<dbReference type="OrthoDB" id="504689at2759"/>
<dbReference type="Gene3D" id="3.40.50.360">
    <property type="match status" value="2"/>
</dbReference>
<comment type="similarity">
    <text evidence="1">Belongs to the WrbA family.</text>
</comment>
<feature type="non-terminal residue" evidence="2">
    <location>
        <position position="1"/>
    </location>
</feature>
<evidence type="ECO:0000313" key="2">
    <source>
        <dbReference type="EMBL" id="CEQ40913.1"/>
    </source>
</evidence>
<gene>
    <name evidence="2" type="primary">SPOSA6832_02583</name>
</gene>
<proteinExistence type="inferred from homology"/>
<name>A0A0D6EMF9_SPOSA</name>
<dbReference type="Proteomes" id="UP000243876">
    <property type="component" value="Unassembled WGS sequence"/>
</dbReference>
<dbReference type="GO" id="GO:0010181">
    <property type="term" value="F:FMN binding"/>
    <property type="evidence" value="ECO:0007669"/>
    <property type="project" value="InterPro"/>
</dbReference>
<organism evidence="2 3">
    <name type="scientific">Sporidiobolus salmonicolor</name>
    <name type="common">Yeast-like fungus</name>
    <name type="synonym">Sporobolomyces salmonicolor</name>
    <dbReference type="NCBI Taxonomy" id="5005"/>
    <lineage>
        <taxon>Eukaryota</taxon>
        <taxon>Fungi</taxon>
        <taxon>Dikarya</taxon>
        <taxon>Basidiomycota</taxon>
        <taxon>Pucciniomycotina</taxon>
        <taxon>Microbotryomycetes</taxon>
        <taxon>Sporidiobolales</taxon>
        <taxon>Sporidiobolaceae</taxon>
        <taxon>Sporobolomyces</taxon>
    </lineage>
</organism>
<dbReference type="GO" id="GO:0016020">
    <property type="term" value="C:membrane"/>
    <property type="evidence" value="ECO:0007669"/>
    <property type="project" value="TreeGrafter"/>
</dbReference>
<reference evidence="3" key="1">
    <citation type="submission" date="2015-02" db="EMBL/GenBank/DDBJ databases">
        <authorList>
            <person name="Gon?alves P."/>
        </authorList>
    </citation>
    <scope>NUCLEOTIDE SEQUENCE [LARGE SCALE GENOMIC DNA]</scope>
</reference>
<keyword evidence="3" id="KW-1185">Reference proteome</keyword>
<dbReference type="InterPro" id="IPR010089">
    <property type="entry name" value="Flavoprotein_WrbA-like"/>
</dbReference>
<dbReference type="SUPFAM" id="SSF52218">
    <property type="entry name" value="Flavoproteins"/>
    <property type="match status" value="1"/>
</dbReference>
<evidence type="ECO:0000256" key="1">
    <source>
        <dbReference type="ARBA" id="ARBA00006961"/>
    </source>
</evidence>
<evidence type="ECO:0000313" key="3">
    <source>
        <dbReference type="Proteomes" id="UP000243876"/>
    </source>
</evidence>
<dbReference type="InterPro" id="IPR029039">
    <property type="entry name" value="Flavoprotein-like_sf"/>
</dbReference>
<protein>
    <submittedName>
        <fullName evidence="2">SPOSA6832_02583-mRNA-1:cds</fullName>
    </submittedName>
</protein>
<dbReference type="AlphaFoldDB" id="A0A0D6EMF9"/>
<dbReference type="NCBIfam" id="TIGR01755">
    <property type="entry name" value="flav_wrbA"/>
    <property type="match status" value="1"/>
</dbReference>
<dbReference type="PANTHER" id="PTHR30546">
    <property type="entry name" value="FLAVODOXIN-RELATED PROTEIN WRBA-RELATED"/>
    <property type="match status" value="1"/>
</dbReference>
<sequence>MPSRCSPAARSIAHALALDSAPHGHVLSLTETIAAAARETGAEVDIYRFPEILSDDVRAKLHAAPHANYPEITPDDLLKYDGFLFGAGGLWAQGKLVGKMAGIYTSSASQHGGQETTALTTLPFFAHHGIIYVPIGFASSELTDLSEIVGGSAWGAAAIAGGDGSRAVSDKEAAIAKYQGSSFAKTVAQFVAGKAA</sequence>
<dbReference type="PANTHER" id="PTHR30546:SF23">
    <property type="entry name" value="FLAVOPROTEIN-LIKE PROTEIN YCP4-RELATED"/>
    <property type="match status" value="1"/>
</dbReference>
<dbReference type="GO" id="GO:0003955">
    <property type="term" value="F:NAD(P)H dehydrogenase (quinone) activity"/>
    <property type="evidence" value="ECO:0007669"/>
    <property type="project" value="InterPro"/>
</dbReference>
<accession>A0A0D6EMF9</accession>
<dbReference type="EMBL" id="CENE01000010">
    <property type="protein sequence ID" value="CEQ40913.1"/>
    <property type="molecule type" value="Genomic_DNA"/>
</dbReference>